<comment type="caution">
    <text evidence="8">The sequence shown here is derived from an EMBL/GenBank/DDBJ whole genome shotgun (WGS) entry which is preliminary data.</text>
</comment>
<name>A0AAV7ZY06_9EUKA</name>
<dbReference type="SUPFAM" id="SSF52540">
    <property type="entry name" value="P-loop containing nucleoside triphosphate hydrolases"/>
    <property type="match status" value="1"/>
</dbReference>
<dbReference type="Gene3D" id="1.10.400.10">
    <property type="entry name" value="GI Alpha 1, domain 2-like"/>
    <property type="match status" value="2"/>
</dbReference>
<protein>
    <submittedName>
        <fullName evidence="8">Gtp-binding protein alpha subunit</fullName>
    </submittedName>
</protein>
<dbReference type="GO" id="GO:0007188">
    <property type="term" value="P:adenylate cyclase-modulating G protein-coupled receptor signaling pathway"/>
    <property type="evidence" value="ECO:0007669"/>
    <property type="project" value="TreeGrafter"/>
</dbReference>
<dbReference type="Gene3D" id="3.40.50.300">
    <property type="entry name" value="P-loop containing nucleotide triphosphate hydrolases"/>
    <property type="match status" value="2"/>
</dbReference>
<evidence type="ECO:0000256" key="1">
    <source>
        <dbReference type="ARBA" id="ARBA00022723"/>
    </source>
</evidence>
<dbReference type="InterPro" id="IPR027417">
    <property type="entry name" value="P-loop_NTPase"/>
</dbReference>
<dbReference type="PROSITE" id="PS51882">
    <property type="entry name" value="G_ALPHA"/>
    <property type="match status" value="1"/>
</dbReference>
<feature type="binding site" evidence="6">
    <location>
        <position position="365"/>
    </location>
    <ligand>
        <name>GTP</name>
        <dbReference type="ChEBI" id="CHEBI:37565"/>
    </ligand>
</feature>
<dbReference type="GO" id="GO:0031683">
    <property type="term" value="F:G-protein beta/gamma-subunit complex binding"/>
    <property type="evidence" value="ECO:0007669"/>
    <property type="project" value="InterPro"/>
</dbReference>
<keyword evidence="2 6" id="KW-0547">Nucleotide-binding</keyword>
<dbReference type="GO" id="GO:0005525">
    <property type="term" value="F:GTP binding"/>
    <property type="evidence" value="ECO:0007669"/>
    <property type="project" value="UniProtKB-KW"/>
</dbReference>
<evidence type="ECO:0000256" key="5">
    <source>
        <dbReference type="ARBA" id="ARBA00023224"/>
    </source>
</evidence>
<feature type="binding site" evidence="7">
    <location>
        <position position="221"/>
    </location>
    <ligand>
        <name>Mg(2+)</name>
        <dbReference type="ChEBI" id="CHEBI:18420"/>
    </ligand>
</feature>
<dbReference type="PANTHER" id="PTHR10218:SF302">
    <property type="entry name" value="GUANINE NUCLEOTIDE-BINDING PROTEIN ALPHA-5 SUBUNIT"/>
    <property type="match status" value="1"/>
</dbReference>
<feature type="binding site" evidence="6">
    <location>
        <begin position="240"/>
        <end position="244"/>
    </location>
    <ligand>
        <name>GTP</name>
        <dbReference type="ChEBI" id="CHEBI:37565"/>
    </ligand>
</feature>
<dbReference type="PANTHER" id="PTHR10218">
    <property type="entry name" value="GTP-BINDING PROTEIN ALPHA SUBUNIT"/>
    <property type="match status" value="1"/>
</dbReference>
<dbReference type="SMART" id="SM00275">
    <property type="entry name" value="G_alpha"/>
    <property type="match status" value="1"/>
</dbReference>
<sequence>MGCLTSKPKNTLNEKNVMIDKMLRDDFMNTDNELKLLLLGPGESGKSTFLKQINLIHNDAYKNKKDREKFKEVIYGNILDSIQSLIEASTQFDLELNEENKKIATELSKLNPTTYILNENDLEKVQKVWGDKGIQSAYERQSEFHLIDCAKMSLLSKLILTYVYNLGIELDVKWEQKEKIAPGLYFETCINVVGFLDSAERILDPEYIPTVEDIIHSRTRTTGIFDIGFSYDNLKFRLWDVGGQRNERRKWIHCFQDVTSVLFVTSLSEYDQKLFEDSSVSRIKESLLLFDEICNSRWFSETSIILFFNKDDLFREKIKKVDLNVCFEDYEGGCDYEDALEYIKNKYTSGLENESQQIYSYTTCATDTENVRKVFVAIKDTILESQAKDMGYV</sequence>
<dbReference type="Proteomes" id="UP001146793">
    <property type="component" value="Unassembled WGS sequence"/>
</dbReference>
<keyword evidence="3 7" id="KW-0460">Magnesium</keyword>
<feature type="binding site" evidence="6">
    <location>
        <begin position="309"/>
        <end position="312"/>
    </location>
    <ligand>
        <name>GTP</name>
        <dbReference type="ChEBI" id="CHEBI:37565"/>
    </ligand>
</feature>
<dbReference type="GO" id="GO:0046872">
    <property type="term" value="F:metal ion binding"/>
    <property type="evidence" value="ECO:0007669"/>
    <property type="project" value="UniProtKB-KW"/>
</dbReference>
<dbReference type="CDD" id="cd00066">
    <property type="entry name" value="G-alpha"/>
    <property type="match status" value="1"/>
</dbReference>
<keyword evidence="4 6" id="KW-0342">GTP-binding</keyword>
<evidence type="ECO:0000313" key="8">
    <source>
        <dbReference type="EMBL" id="KAJ3445492.1"/>
    </source>
</evidence>
<dbReference type="Pfam" id="PF00503">
    <property type="entry name" value="G-alpha"/>
    <property type="match status" value="1"/>
</dbReference>
<dbReference type="InterPro" id="IPR001019">
    <property type="entry name" value="Gprotein_alpha_su"/>
</dbReference>
<dbReference type="AlphaFoldDB" id="A0AAV7ZY06"/>
<dbReference type="PRINTS" id="PR00318">
    <property type="entry name" value="GPROTEINA"/>
</dbReference>
<dbReference type="FunFam" id="3.40.50.300:FF:002307">
    <property type="entry name" value="Guanine nucleotide-binding protein G(k) subunit alpha"/>
    <property type="match status" value="1"/>
</dbReference>
<dbReference type="InterPro" id="IPR011025">
    <property type="entry name" value="GproteinA_insert"/>
</dbReference>
<dbReference type="GO" id="GO:0003924">
    <property type="term" value="F:GTPase activity"/>
    <property type="evidence" value="ECO:0007669"/>
    <property type="project" value="InterPro"/>
</dbReference>
<dbReference type="GO" id="GO:0005737">
    <property type="term" value="C:cytoplasm"/>
    <property type="evidence" value="ECO:0007669"/>
    <property type="project" value="TreeGrafter"/>
</dbReference>
<reference evidence="8" key="1">
    <citation type="submission" date="2022-08" db="EMBL/GenBank/DDBJ databases">
        <title>Novel sulphate-reducing endosymbionts in the free-living metamonad Anaeramoeba.</title>
        <authorList>
            <person name="Jerlstrom-Hultqvist J."/>
            <person name="Cepicka I."/>
            <person name="Gallot-Lavallee L."/>
            <person name="Salas-Leiva D."/>
            <person name="Curtis B.A."/>
            <person name="Zahonova K."/>
            <person name="Pipaliya S."/>
            <person name="Dacks J."/>
            <person name="Roger A.J."/>
        </authorList>
    </citation>
    <scope>NUCLEOTIDE SEQUENCE</scope>
    <source>
        <strain evidence="8">Busselton2</strain>
    </source>
</reference>
<evidence type="ECO:0000256" key="7">
    <source>
        <dbReference type="PIRSR" id="PIRSR601019-2"/>
    </source>
</evidence>
<dbReference type="GO" id="GO:0001664">
    <property type="term" value="F:G protein-coupled receptor binding"/>
    <property type="evidence" value="ECO:0007669"/>
    <property type="project" value="TreeGrafter"/>
</dbReference>
<dbReference type="EMBL" id="JANTQA010000023">
    <property type="protein sequence ID" value="KAJ3445492.1"/>
    <property type="molecule type" value="Genomic_DNA"/>
</dbReference>
<dbReference type="GO" id="GO:0005834">
    <property type="term" value="C:heterotrimeric G-protein complex"/>
    <property type="evidence" value="ECO:0007669"/>
    <property type="project" value="TreeGrafter"/>
</dbReference>
<dbReference type="SUPFAM" id="SSF47895">
    <property type="entry name" value="Transducin (alpha subunit), insertion domain"/>
    <property type="match status" value="2"/>
</dbReference>
<feature type="binding site" evidence="6">
    <location>
        <begin position="43"/>
        <end position="48"/>
    </location>
    <ligand>
        <name>GTP</name>
        <dbReference type="ChEBI" id="CHEBI:37565"/>
    </ligand>
</feature>
<organism evidence="8 9">
    <name type="scientific">Anaeramoeba flamelloides</name>
    <dbReference type="NCBI Taxonomy" id="1746091"/>
    <lineage>
        <taxon>Eukaryota</taxon>
        <taxon>Metamonada</taxon>
        <taxon>Anaeramoebidae</taxon>
        <taxon>Anaeramoeba</taxon>
    </lineage>
</organism>
<evidence type="ECO:0000256" key="4">
    <source>
        <dbReference type="ARBA" id="ARBA00023134"/>
    </source>
</evidence>
<evidence type="ECO:0000313" key="9">
    <source>
        <dbReference type="Proteomes" id="UP001146793"/>
    </source>
</evidence>
<feature type="binding site" evidence="7">
    <location>
        <position position="47"/>
    </location>
    <ligand>
        <name>Mg(2+)</name>
        <dbReference type="ChEBI" id="CHEBI:18420"/>
    </ligand>
</feature>
<accession>A0AAV7ZY06</accession>
<evidence type="ECO:0000256" key="2">
    <source>
        <dbReference type="ARBA" id="ARBA00022741"/>
    </source>
</evidence>
<keyword evidence="5" id="KW-0807">Transducer</keyword>
<evidence type="ECO:0000256" key="3">
    <source>
        <dbReference type="ARBA" id="ARBA00022842"/>
    </source>
</evidence>
<proteinExistence type="predicted"/>
<gene>
    <name evidence="8" type="ORF">M0812_11369</name>
</gene>
<evidence type="ECO:0000256" key="6">
    <source>
        <dbReference type="PIRSR" id="PIRSR601019-1"/>
    </source>
</evidence>
<keyword evidence="1 7" id="KW-0479">Metal-binding</keyword>